<keyword evidence="2" id="KW-0408">Iron</keyword>
<feature type="region of interest" description="Disordered" evidence="4">
    <location>
        <begin position="1"/>
        <end position="22"/>
    </location>
</feature>
<dbReference type="InterPro" id="IPR036188">
    <property type="entry name" value="FAD/NAD-bd_sf"/>
</dbReference>
<protein>
    <submittedName>
        <fullName evidence="6">Pyridine nucleotide-disulphide oxidoreductase family protein associated with PFOR</fullName>
    </submittedName>
</protein>
<gene>
    <name evidence="6" type="ORF">MECH1_V1_1921</name>
</gene>
<evidence type="ECO:0000313" key="6">
    <source>
        <dbReference type="EMBL" id="CAL1240697.1"/>
    </source>
</evidence>
<accession>A0ABM9NJ94</accession>
<evidence type="ECO:0000256" key="1">
    <source>
        <dbReference type="ARBA" id="ARBA00022723"/>
    </source>
</evidence>
<dbReference type="Gene3D" id="3.30.70.20">
    <property type="match status" value="1"/>
</dbReference>
<evidence type="ECO:0000256" key="2">
    <source>
        <dbReference type="ARBA" id="ARBA00023004"/>
    </source>
</evidence>
<keyword evidence="7" id="KW-1185">Reference proteome</keyword>
<dbReference type="Gene3D" id="3.50.50.60">
    <property type="entry name" value="FAD/NAD(P)-binding domain"/>
    <property type="match status" value="2"/>
</dbReference>
<sequence length="554" mass="60920">MTEPRRADLTHPADLLEHGRGTGPWRSQRPIYVDLMPPCNQACPAGEDIQSWLSYAQAGRYRQAWETLMRDNPLPAVHGRVCYHPCEAACNRSAVDSPVGIHAVERFLGDLAIEHDWRIEPEAPPSGKRVLIVGAGPSGLAAGYHLARLGHRVEIRDAGPLPGGMMHFGIPAYRLPRAVLMAEIRRIEALGVTLVLNHKVEDLLAERAEGRFDAVFIAIGAHLGKRVEIPARDAGKILDAVSFLHDASLGTAPTLGRRVAVYGGGNTALDAARTAKRLGAEEALIIYRRDRAHMPAHPFEADEALEEGVKIHWLRTIKAIEEHRITVEVMQITPEGYPEPTGQLETLEADALVLALGQESDSGFLKNVPGIAFHKDGTVLVDRNMMTGHPGIFAGGDMVPSERTVTVAIGHGKKAARCIDAFLRGTTYVKPPRHPLASFDKLHLWYFTEAEPRRQDQLELEQRRYGFQEVVAGLSEPEAVFEARRCFSCGNCFECDGCYAACPEQAIIKLGPGQRYRYDYERCTGCAVCYEQCPCHAIEMVAEPTPVAPLTHPA</sequence>
<keyword evidence="1" id="KW-0479">Metal-binding</keyword>
<dbReference type="SUPFAM" id="SSF46548">
    <property type="entry name" value="alpha-helical ferredoxin"/>
    <property type="match status" value="1"/>
</dbReference>
<name>A0ABM9NJ94_9GAMM</name>
<dbReference type="SUPFAM" id="SSF54862">
    <property type="entry name" value="4Fe-4S ferredoxins"/>
    <property type="match status" value="1"/>
</dbReference>
<dbReference type="Pfam" id="PF00037">
    <property type="entry name" value="Fer4"/>
    <property type="match status" value="1"/>
</dbReference>
<feature type="compositionally biased region" description="Basic and acidic residues" evidence="4">
    <location>
        <begin position="1"/>
        <end position="20"/>
    </location>
</feature>
<evidence type="ECO:0000313" key="7">
    <source>
        <dbReference type="Proteomes" id="UP001497493"/>
    </source>
</evidence>
<dbReference type="EMBL" id="OZ026884">
    <property type="protein sequence ID" value="CAL1240697.1"/>
    <property type="molecule type" value="Genomic_DNA"/>
</dbReference>
<keyword evidence="3" id="KW-0411">Iron-sulfur</keyword>
<dbReference type="Pfam" id="PF07992">
    <property type="entry name" value="Pyr_redox_2"/>
    <property type="match status" value="1"/>
</dbReference>
<dbReference type="Proteomes" id="UP001497493">
    <property type="component" value="Chromosome"/>
</dbReference>
<dbReference type="Pfam" id="PF14691">
    <property type="entry name" value="Fer4_20"/>
    <property type="match status" value="1"/>
</dbReference>
<dbReference type="PRINTS" id="PR00368">
    <property type="entry name" value="FADPNR"/>
</dbReference>
<evidence type="ECO:0000256" key="3">
    <source>
        <dbReference type="ARBA" id="ARBA00023014"/>
    </source>
</evidence>
<dbReference type="InterPro" id="IPR009051">
    <property type="entry name" value="Helical_ferredxn"/>
</dbReference>
<dbReference type="RefSeq" id="WP_348757275.1">
    <property type="nucleotide sequence ID" value="NZ_OZ026884.1"/>
</dbReference>
<dbReference type="Gene3D" id="1.10.1060.10">
    <property type="entry name" value="Alpha-helical ferredoxin"/>
    <property type="match status" value="1"/>
</dbReference>
<dbReference type="PANTHER" id="PTHR42783:SF3">
    <property type="entry name" value="GLUTAMATE SYNTHASE [NADPH] SMALL CHAIN-RELATED"/>
    <property type="match status" value="1"/>
</dbReference>
<reference evidence="6 7" key="1">
    <citation type="submission" date="2024-04" db="EMBL/GenBank/DDBJ databases">
        <authorList>
            <person name="Cremers G."/>
        </authorList>
    </citation>
    <scope>NUCLEOTIDE SEQUENCE [LARGE SCALE GENOMIC DNA]</scope>
    <source>
        <strain evidence="6">MeCH1-AG</strain>
    </source>
</reference>
<evidence type="ECO:0000259" key="5">
    <source>
        <dbReference type="PROSITE" id="PS51379"/>
    </source>
</evidence>
<dbReference type="PRINTS" id="PR00469">
    <property type="entry name" value="PNDRDTASEII"/>
</dbReference>
<proteinExistence type="predicted"/>
<dbReference type="PANTHER" id="PTHR42783">
    <property type="entry name" value="GLUTAMATE SYNTHASE [NADPH] SMALL CHAIN"/>
    <property type="match status" value="1"/>
</dbReference>
<feature type="domain" description="4Fe-4S ferredoxin-type" evidence="5">
    <location>
        <begin position="514"/>
        <end position="543"/>
    </location>
</feature>
<dbReference type="PROSITE" id="PS00198">
    <property type="entry name" value="4FE4S_FER_1"/>
    <property type="match status" value="1"/>
</dbReference>
<evidence type="ECO:0000256" key="4">
    <source>
        <dbReference type="SAM" id="MobiDB-lite"/>
    </source>
</evidence>
<feature type="domain" description="4Fe-4S ferredoxin-type" evidence="5">
    <location>
        <begin position="483"/>
        <end position="513"/>
    </location>
</feature>
<dbReference type="PROSITE" id="PS51379">
    <property type="entry name" value="4FE4S_FER_2"/>
    <property type="match status" value="2"/>
</dbReference>
<dbReference type="InterPro" id="IPR017900">
    <property type="entry name" value="4Fe4S_Fe_S_CS"/>
</dbReference>
<dbReference type="SUPFAM" id="SSF51971">
    <property type="entry name" value="Nucleotide-binding domain"/>
    <property type="match status" value="1"/>
</dbReference>
<dbReference type="InterPro" id="IPR023753">
    <property type="entry name" value="FAD/NAD-binding_dom"/>
</dbReference>
<dbReference type="InterPro" id="IPR028261">
    <property type="entry name" value="DPD_II"/>
</dbReference>
<dbReference type="InterPro" id="IPR017896">
    <property type="entry name" value="4Fe4S_Fe-S-bd"/>
</dbReference>
<dbReference type="NCBIfam" id="NF009410">
    <property type="entry name" value="PRK12771.1"/>
    <property type="match status" value="1"/>
</dbReference>
<organism evidence="6 7">
    <name type="scientific">Candidatus Methylocalor cossyra</name>
    <dbReference type="NCBI Taxonomy" id="3108543"/>
    <lineage>
        <taxon>Bacteria</taxon>
        <taxon>Pseudomonadati</taxon>
        <taxon>Pseudomonadota</taxon>
        <taxon>Gammaproteobacteria</taxon>
        <taxon>Methylococcales</taxon>
        <taxon>Methylococcaceae</taxon>
        <taxon>Candidatus Methylocalor</taxon>
    </lineage>
</organism>